<accession>A0ABT1LKC0</accession>
<name>A0ABT1LKC0_9HYPH</name>
<evidence type="ECO:0000256" key="11">
    <source>
        <dbReference type="HAMAP-Rule" id="MF_00244"/>
    </source>
</evidence>
<evidence type="ECO:0000256" key="6">
    <source>
        <dbReference type="ARBA" id="ARBA00022695"/>
    </source>
</evidence>
<keyword evidence="5 11" id="KW-0808">Transferase</keyword>
<protein>
    <recommendedName>
        <fullName evidence="11">Probable nicotinate-nucleotide adenylyltransferase</fullName>
        <ecNumber evidence="11">2.7.7.18</ecNumber>
    </recommendedName>
    <alternativeName>
        <fullName evidence="11">Deamido-NAD(+) diphosphorylase</fullName>
    </alternativeName>
    <alternativeName>
        <fullName evidence="11">Deamido-NAD(+) pyrophosphorylase</fullName>
    </alternativeName>
    <alternativeName>
        <fullName evidence="11">Nicotinate mononucleotide adenylyltransferase</fullName>
        <shortName evidence="11">NaMN adenylyltransferase</shortName>
    </alternativeName>
</protein>
<dbReference type="NCBIfam" id="NF000843">
    <property type="entry name" value="PRK00071.2-2"/>
    <property type="match status" value="1"/>
</dbReference>
<keyword evidence="14" id="KW-1185">Reference proteome</keyword>
<organism evidence="13 14">
    <name type="scientific">Alsobacter ponti</name>
    <dbReference type="NCBI Taxonomy" id="2962936"/>
    <lineage>
        <taxon>Bacteria</taxon>
        <taxon>Pseudomonadati</taxon>
        <taxon>Pseudomonadota</taxon>
        <taxon>Alphaproteobacteria</taxon>
        <taxon>Hyphomicrobiales</taxon>
        <taxon>Alsobacteraceae</taxon>
        <taxon>Alsobacter</taxon>
    </lineage>
</organism>
<dbReference type="GO" id="GO:0004515">
    <property type="term" value="F:nicotinate-nucleotide adenylyltransferase activity"/>
    <property type="evidence" value="ECO:0007669"/>
    <property type="project" value="UniProtKB-EC"/>
</dbReference>
<reference evidence="13 14" key="1">
    <citation type="submission" date="2022-07" db="EMBL/GenBank/DDBJ databases">
        <authorList>
            <person name="Li W.-J."/>
            <person name="Deng Q.-Q."/>
        </authorList>
    </citation>
    <scope>NUCLEOTIDE SEQUENCE [LARGE SCALE GENOMIC DNA]</scope>
    <source>
        <strain evidence="13 14">SYSU M60028</strain>
    </source>
</reference>
<dbReference type="RefSeq" id="WP_254745711.1">
    <property type="nucleotide sequence ID" value="NZ_JANCLU010000025.1"/>
</dbReference>
<keyword evidence="6 11" id="KW-0548">Nucleotidyltransferase</keyword>
<keyword evidence="4 11" id="KW-0662">Pyridine nucleotide biosynthesis</keyword>
<evidence type="ECO:0000256" key="7">
    <source>
        <dbReference type="ARBA" id="ARBA00022741"/>
    </source>
</evidence>
<comment type="caution">
    <text evidence="13">The sequence shown here is derived from an EMBL/GenBank/DDBJ whole genome shotgun (WGS) entry which is preliminary data.</text>
</comment>
<comment type="similarity">
    <text evidence="3 11">Belongs to the NadD family.</text>
</comment>
<dbReference type="PANTHER" id="PTHR39321:SF3">
    <property type="entry name" value="PHOSPHOPANTETHEINE ADENYLYLTRANSFERASE"/>
    <property type="match status" value="1"/>
</dbReference>
<comment type="pathway">
    <text evidence="2 11">Cofactor biosynthesis; NAD(+) biosynthesis; deamido-NAD(+) from nicotinate D-ribonucleotide: step 1/1.</text>
</comment>
<evidence type="ECO:0000256" key="2">
    <source>
        <dbReference type="ARBA" id="ARBA00005019"/>
    </source>
</evidence>
<dbReference type="EC" id="2.7.7.18" evidence="11"/>
<comment type="catalytic activity">
    <reaction evidence="10 11">
        <text>nicotinate beta-D-ribonucleotide + ATP + H(+) = deamido-NAD(+) + diphosphate</text>
        <dbReference type="Rhea" id="RHEA:22860"/>
        <dbReference type="ChEBI" id="CHEBI:15378"/>
        <dbReference type="ChEBI" id="CHEBI:30616"/>
        <dbReference type="ChEBI" id="CHEBI:33019"/>
        <dbReference type="ChEBI" id="CHEBI:57502"/>
        <dbReference type="ChEBI" id="CHEBI:58437"/>
        <dbReference type="EC" id="2.7.7.18"/>
    </reaction>
</comment>
<feature type="domain" description="Cytidyltransferase-like" evidence="12">
    <location>
        <begin position="23"/>
        <end position="203"/>
    </location>
</feature>
<gene>
    <name evidence="11" type="primary">nadD</name>
    <name evidence="13" type="ORF">NK718_19400</name>
</gene>
<evidence type="ECO:0000256" key="10">
    <source>
        <dbReference type="ARBA" id="ARBA00048721"/>
    </source>
</evidence>
<evidence type="ECO:0000259" key="12">
    <source>
        <dbReference type="Pfam" id="PF01467"/>
    </source>
</evidence>
<dbReference type="Proteomes" id="UP001205890">
    <property type="component" value="Unassembled WGS sequence"/>
</dbReference>
<dbReference type="Pfam" id="PF01467">
    <property type="entry name" value="CTP_transf_like"/>
    <property type="match status" value="1"/>
</dbReference>
<dbReference type="InterPro" id="IPR005248">
    <property type="entry name" value="NadD/NMNAT"/>
</dbReference>
<dbReference type="CDD" id="cd02165">
    <property type="entry name" value="NMNAT"/>
    <property type="match status" value="1"/>
</dbReference>
<evidence type="ECO:0000256" key="9">
    <source>
        <dbReference type="ARBA" id="ARBA00023027"/>
    </source>
</evidence>
<comment type="function">
    <text evidence="1 11">Catalyzes the reversible adenylation of nicotinate mononucleotide (NaMN) to nicotinic acid adenine dinucleotide (NaAD).</text>
</comment>
<dbReference type="PANTHER" id="PTHR39321">
    <property type="entry name" value="NICOTINATE-NUCLEOTIDE ADENYLYLTRANSFERASE-RELATED"/>
    <property type="match status" value="1"/>
</dbReference>
<evidence type="ECO:0000313" key="14">
    <source>
        <dbReference type="Proteomes" id="UP001205890"/>
    </source>
</evidence>
<evidence type="ECO:0000256" key="5">
    <source>
        <dbReference type="ARBA" id="ARBA00022679"/>
    </source>
</evidence>
<evidence type="ECO:0000256" key="3">
    <source>
        <dbReference type="ARBA" id="ARBA00009014"/>
    </source>
</evidence>
<dbReference type="SUPFAM" id="SSF52374">
    <property type="entry name" value="Nucleotidylyl transferase"/>
    <property type="match status" value="1"/>
</dbReference>
<dbReference type="NCBIfam" id="NF000845">
    <property type="entry name" value="PRK00071.2-4"/>
    <property type="match status" value="1"/>
</dbReference>
<dbReference type="InterPro" id="IPR014729">
    <property type="entry name" value="Rossmann-like_a/b/a_fold"/>
</dbReference>
<evidence type="ECO:0000256" key="4">
    <source>
        <dbReference type="ARBA" id="ARBA00022642"/>
    </source>
</evidence>
<dbReference type="EMBL" id="JANCLU010000025">
    <property type="protein sequence ID" value="MCP8940698.1"/>
    <property type="molecule type" value="Genomic_DNA"/>
</dbReference>
<evidence type="ECO:0000256" key="8">
    <source>
        <dbReference type="ARBA" id="ARBA00022840"/>
    </source>
</evidence>
<dbReference type="Gene3D" id="3.40.50.620">
    <property type="entry name" value="HUPs"/>
    <property type="match status" value="1"/>
</dbReference>
<dbReference type="InterPro" id="IPR004821">
    <property type="entry name" value="Cyt_trans-like"/>
</dbReference>
<evidence type="ECO:0000313" key="13">
    <source>
        <dbReference type="EMBL" id="MCP8940698.1"/>
    </source>
</evidence>
<keyword evidence="8 11" id="KW-0067">ATP-binding</keyword>
<dbReference type="HAMAP" id="MF_00244">
    <property type="entry name" value="NaMN_adenylyltr"/>
    <property type="match status" value="1"/>
</dbReference>
<dbReference type="NCBIfam" id="TIGR00482">
    <property type="entry name" value="nicotinate (nicotinamide) nucleotide adenylyltransferase"/>
    <property type="match status" value="1"/>
</dbReference>
<evidence type="ECO:0000256" key="1">
    <source>
        <dbReference type="ARBA" id="ARBA00002324"/>
    </source>
</evidence>
<keyword evidence="7 11" id="KW-0547">Nucleotide-binding</keyword>
<proteinExistence type="inferred from homology"/>
<sequence>MIARPPSGLPRLPRHAPGLRIGLLGGSFNPPHAAHRLVSETALRRLGLDRVWWLVTPGNPLKDNAGLPPLKARIEAARRVAAHPRIDVTGFEAELGSIYTVDVLAWLSRRCRGVQFVWLMGADNLAGFHRWRRWREIAALTPIAVIDRPGATLRAASAPAARALAAFRLAENDARLLPGHKTPAWVFLHGPRSPLSSTALRARGLGLPNR</sequence>
<keyword evidence="9 11" id="KW-0520">NAD</keyword>